<evidence type="ECO:0000313" key="1">
    <source>
        <dbReference type="EMBL" id="KAI0094744.1"/>
    </source>
</evidence>
<accession>A0ACB8UK38</accession>
<protein>
    <submittedName>
        <fullName evidence="1">Uncharacterized protein</fullName>
    </submittedName>
</protein>
<evidence type="ECO:0000313" key="2">
    <source>
        <dbReference type="Proteomes" id="UP001055072"/>
    </source>
</evidence>
<keyword evidence="2" id="KW-1185">Reference proteome</keyword>
<proteinExistence type="predicted"/>
<name>A0ACB8UK38_9APHY</name>
<dbReference type="Proteomes" id="UP001055072">
    <property type="component" value="Unassembled WGS sequence"/>
</dbReference>
<dbReference type="EMBL" id="MU274900">
    <property type="protein sequence ID" value="KAI0094744.1"/>
    <property type="molecule type" value="Genomic_DNA"/>
</dbReference>
<sequence>MKPRDYCCCAIPTVNAGIYLTLLEQFTLGIVAGTVAVATPQIVGAVTFPAAKWIFAIIAYAAAATQILGLIGVHQERAILYRRYTTLHLLLTLADFSVAAVWIILSASRHSKAKSTCETDFFSDSTTTSLGDTLCNIFPWVDVGLMAGLWVLLAIAQIYFYVVISSYGSSQRLDHEKYDSIQMSTGSYDQEIGDKPTQPQYGYGYGGSTYPPIQPGNAYTQEPAPTPRANDPYYSQPAAYNNYEYGSSMQRPESAQAHPAEGSFRRKTPRVGKPLSEDFRVPS</sequence>
<organism evidence="1 2">
    <name type="scientific">Irpex rosettiformis</name>
    <dbReference type="NCBI Taxonomy" id="378272"/>
    <lineage>
        <taxon>Eukaryota</taxon>
        <taxon>Fungi</taxon>
        <taxon>Dikarya</taxon>
        <taxon>Basidiomycota</taxon>
        <taxon>Agaricomycotina</taxon>
        <taxon>Agaricomycetes</taxon>
        <taxon>Polyporales</taxon>
        <taxon>Irpicaceae</taxon>
        <taxon>Irpex</taxon>
    </lineage>
</organism>
<comment type="caution">
    <text evidence="1">The sequence shown here is derived from an EMBL/GenBank/DDBJ whole genome shotgun (WGS) entry which is preliminary data.</text>
</comment>
<reference evidence="1" key="1">
    <citation type="journal article" date="2021" name="Environ. Microbiol.">
        <title>Gene family expansions and transcriptome signatures uncover fungal adaptations to wood decay.</title>
        <authorList>
            <person name="Hage H."/>
            <person name="Miyauchi S."/>
            <person name="Viragh M."/>
            <person name="Drula E."/>
            <person name="Min B."/>
            <person name="Chaduli D."/>
            <person name="Navarro D."/>
            <person name="Favel A."/>
            <person name="Norest M."/>
            <person name="Lesage-Meessen L."/>
            <person name="Balint B."/>
            <person name="Merenyi Z."/>
            <person name="de Eugenio L."/>
            <person name="Morin E."/>
            <person name="Martinez A.T."/>
            <person name="Baldrian P."/>
            <person name="Stursova M."/>
            <person name="Martinez M.J."/>
            <person name="Novotny C."/>
            <person name="Magnuson J.K."/>
            <person name="Spatafora J.W."/>
            <person name="Maurice S."/>
            <person name="Pangilinan J."/>
            <person name="Andreopoulos W."/>
            <person name="LaButti K."/>
            <person name="Hundley H."/>
            <person name="Na H."/>
            <person name="Kuo A."/>
            <person name="Barry K."/>
            <person name="Lipzen A."/>
            <person name="Henrissat B."/>
            <person name="Riley R."/>
            <person name="Ahrendt S."/>
            <person name="Nagy L.G."/>
            <person name="Grigoriev I.V."/>
            <person name="Martin F."/>
            <person name="Rosso M.N."/>
        </authorList>
    </citation>
    <scope>NUCLEOTIDE SEQUENCE</scope>
    <source>
        <strain evidence="1">CBS 384.51</strain>
    </source>
</reference>
<gene>
    <name evidence="1" type="ORF">BDY19DRAFT_914353</name>
</gene>